<keyword evidence="2" id="KW-1133">Transmembrane helix</keyword>
<keyword evidence="2" id="KW-0472">Membrane</keyword>
<evidence type="ECO:0000256" key="1">
    <source>
        <dbReference type="SAM" id="MobiDB-lite"/>
    </source>
</evidence>
<dbReference type="Proteomes" id="UP000245699">
    <property type="component" value="Unassembled WGS sequence"/>
</dbReference>
<name>A0A2T9Z6F0_9FUNG</name>
<proteinExistence type="predicted"/>
<feature type="region of interest" description="Disordered" evidence="1">
    <location>
        <begin position="574"/>
        <end position="595"/>
    </location>
</feature>
<accession>A0A2T9Z6F0</accession>
<keyword evidence="2" id="KW-0812">Transmembrane</keyword>
<dbReference type="STRING" id="61424.A0A2T9Z6F0"/>
<feature type="transmembrane region" description="Helical" evidence="2">
    <location>
        <begin position="404"/>
        <end position="426"/>
    </location>
</feature>
<feature type="transmembrane region" description="Helical" evidence="2">
    <location>
        <begin position="256"/>
        <end position="279"/>
    </location>
</feature>
<feature type="transmembrane region" description="Helical" evidence="2">
    <location>
        <begin position="103"/>
        <end position="121"/>
    </location>
</feature>
<evidence type="ECO:0000313" key="3">
    <source>
        <dbReference type="EMBL" id="PVV00168.1"/>
    </source>
</evidence>
<feature type="transmembrane region" description="Helical" evidence="2">
    <location>
        <begin position="317"/>
        <end position="336"/>
    </location>
</feature>
<keyword evidence="4" id="KW-1185">Reference proteome</keyword>
<dbReference type="AlphaFoldDB" id="A0A2T9Z6F0"/>
<evidence type="ECO:0000313" key="4">
    <source>
        <dbReference type="Proteomes" id="UP000245699"/>
    </source>
</evidence>
<feature type="compositionally biased region" description="Low complexity" evidence="1">
    <location>
        <begin position="575"/>
        <end position="595"/>
    </location>
</feature>
<protein>
    <submittedName>
        <fullName evidence="3">Uncharacterized protein</fullName>
    </submittedName>
</protein>
<dbReference type="OrthoDB" id="5635951at2759"/>
<organism evidence="3 4">
    <name type="scientific">Furculomyces boomerangus</name>
    <dbReference type="NCBI Taxonomy" id="61424"/>
    <lineage>
        <taxon>Eukaryota</taxon>
        <taxon>Fungi</taxon>
        <taxon>Fungi incertae sedis</taxon>
        <taxon>Zoopagomycota</taxon>
        <taxon>Kickxellomycotina</taxon>
        <taxon>Harpellomycetes</taxon>
        <taxon>Harpellales</taxon>
        <taxon>Harpellaceae</taxon>
        <taxon>Furculomyces</taxon>
    </lineage>
</organism>
<feature type="transmembrane region" description="Helical" evidence="2">
    <location>
        <begin position="147"/>
        <end position="169"/>
    </location>
</feature>
<dbReference type="EMBL" id="MBFT01000004">
    <property type="protein sequence ID" value="PVV00168.1"/>
    <property type="molecule type" value="Genomic_DNA"/>
</dbReference>
<evidence type="ECO:0000256" key="2">
    <source>
        <dbReference type="SAM" id="Phobius"/>
    </source>
</evidence>
<feature type="transmembrane region" description="Helical" evidence="2">
    <location>
        <begin position="23"/>
        <end position="45"/>
    </location>
</feature>
<comment type="caution">
    <text evidence="3">The sequence shown here is derived from an EMBL/GenBank/DDBJ whole genome shotgun (WGS) entry which is preliminary data.</text>
</comment>
<reference evidence="3 4" key="1">
    <citation type="journal article" date="2018" name="MBio">
        <title>Comparative Genomics Reveals the Core Gene Toolbox for the Fungus-Insect Symbiosis.</title>
        <authorList>
            <person name="Wang Y."/>
            <person name="Stata M."/>
            <person name="Wang W."/>
            <person name="Stajich J.E."/>
            <person name="White M.M."/>
            <person name="Moncalvo J.M."/>
        </authorList>
    </citation>
    <scope>NUCLEOTIDE SEQUENCE [LARGE SCALE GENOMIC DNA]</scope>
    <source>
        <strain evidence="3 4">AUS-77-4</strain>
    </source>
</reference>
<feature type="transmembrane region" description="Helical" evidence="2">
    <location>
        <begin position="189"/>
        <end position="207"/>
    </location>
</feature>
<sequence>MANGETASTRIVLFFVSLKNFRWILAFNIILIVTSLLLIFIILSLQNTIIATYSMPRSIINNPKLAKSHLNILDPPTPKLPFFKRLYLLLTFNPGNSSKVNPVVVSIYFVTAIFDLLYSILRIVNSCSYDLSHKHDYQFSLSANRCIILTILMRFFFISSLFSRALFIVQIQLIVINNIRNVASYIHKISIFLTIFSMLPPLAPIIYNSVKKKPSSLNSSCGMISRNIFFSSFDSNTIAEKVLEIKQAYLWNYYDLFIWVWLVAIYTVVASTIIVCSLLKNRNAILKIKKSMHYTVVDPNDSSDFWRSFRNITRRSIHYPLLISAITILMVNWSRLLRNYSLNILETIKSSNVSDFAAVVNSNENVYGKIINLMSFPQSGSNTLENQSDVSSLISIIVPPKMTYFHLAMQIAFSVPGILIFFSFFLEKPIMFALRAYFFSKFNRVKDERLSTEIDKDTVIQDISDLSPSSSTTIRADQVRKAINVNPEYIFGDSPLETDIFSRRITPLTLPPKTKYKKNQSRFSENRIEYSTELYSFHENEGKSDQRTSTAFTIESSINNSSIYFLGNSNEHINPPSSLPSIQQQQSSTSNENYY</sequence>
<gene>
    <name evidence="3" type="ORF">BB559_000065</name>
</gene>